<evidence type="ECO:0000256" key="1">
    <source>
        <dbReference type="ARBA" id="ARBA00009437"/>
    </source>
</evidence>
<dbReference type="GO" id="GO:0003677">
    <property type="term" value="F:DNA binding"/>
    <property type="evidence" value="ECO:0007669"/>
    <property type="project" value="UniProtKB-KW"/>
</dbReference>
<dbReference type="InterPro" id="IPR036388">
    <property type="entry name" value="WH-like_DNA-bd_sf"/>
</dbReference>
<dbReference type="InterPro" id="IPR050389">
    <property type="entry name" value="LysR-type_TF"/>
</dbReference>
<dbReference type="Proteomes" id="UP000253529">
    <property type="component" value="Unassembled WGS sequence"/>
</dbReference>
<proteinExistence type="inferred from homology"/>
<organism evidence="7 8">
    <name type="scientific">Roseiarcus fermentans</name>
    <dbReference type="NCBI Taxonomy" id="1473586"/>
    <lineage>
        <taxon>Bacteria</taxon>
        <taxon>Pseudomonadati</taxon>
        <taxon>Pseudomonadota</taxon>
        <taxon>Alphaproteobacteria</taxon>
        <taxon>Hyphomicrobiales</taxon>
        <taxon>Roseiarcaceae</taxon>
        <taxon>Roseiarcus</taxon>
    </lineage>
</organism>
<gene>
    <name evidence="7" type="ORF">DFR50_11114</name>
</gene>
<dbReference type="Pfam" id="PF03466">
    <property type="entry name" value="LysR_substrate"/>
    <property type="match status" value="1"/>
</dbReference>
<dbReference type="CDD" id="cd08417">
    <property type="entry name" value="PBP2_Nitroaromatics_like"/>
    <property type="match status" value="1"/>
</dbReference>
<dbReference type="AlphaFoldDB" id="A0A366FGE0"/>
<sequence length="307" mass="33658">MAQTFADFDTGLLLALDALLRDQNVTHAATRLNITQSALSARLTRLRQLLNDPLFIPAASGRGMTPTPHASALQPELTALLDRLSDFLNAAHIFDPQTTTRVFRIAATDNPAAILAPDLIPIIKSAAPRAKIAFTFPDKAKIAAHLETGSVDLFVGTAEDGSNDLISTTLFEDQFVTAQRVGHPRGKLPITLEEFCSADHLLISTRGGQFQGMIDAALADLGRERSVTISIQSYALAPLVLSNSDCLCTLPSRFLERFKAVLEIYPPPLALARFEMRLFWHARMRSDPAHAWLRKQVVQAIKERRAG</sequence>
<evidence type="ECO:0000256" key="4">
    <source>
        <dbReference type="ARBA" id="ARBA00023125"/>
    </source>
</evidence>
<evidence type="ECO:0000256" key="2">
    <source>
        <dbReference type="ARBA" id="ARBA00022458"/>
    </source>
</evidence>
<dbReference type="Gene3D" id="1.10.10.10">
    <property type="entry name" value="Winged helix-like DNA-binding domain superfamily/Winged helix DNA-binding domain"/>
    <property type="match status" value="1"/>
</dbReference>
<dbReference type="InterPro" id="IPR005119">
    <property type="entry name" value="LysR_subst-bd"/>
</dbReference>
<dbReference type="PANTHER" id="PTHR30118">
    <property type="entry name" value="HTH-TYPE TRANSCRIPTIONAL REGULATOR LEUO-RELATED"/>
    <property type="match status" value="1"/>
</dbReference>
<keyword evidence="4 7" id="KW-0238">DNA-binding</keyword>
<reference evidence="7 8" key="1">
    <citation type="submission" date="2018-06" db="EMBL/GenBank/DDBJ databases">
        <title>Genomic Encyclopedia of Type Strains, Phase IV (KMG-IV): sequencing the most valuable type-strain genomes for metagenomic binning, comparative biology and taxonomic classification.</title>
        <authorList>
            <person name="Goeker M."/>
        </authorList>
    </citation>
    <scope>NUCLEOTIDE SEQUENCE [LARGE SCALE GENOMIC DNA]</scope>
    <source>
        <strain evidence="7 8">DSM 24875</strain>
    </source>
</reference>
<dbReference type="Gene3D" id="3.40.190.10">
    <property type="entry name" value="Periplasmic binding protein-like II"/>
    <property type="match status" value="2"/>
</dbReference>
<dbReference type="EMBL" id="QNRK01000011">
    <property type="protein sequence ID" value="RBP13752.1"/>
    <property type="molecule type" value="Genomic_DNA"/>
</dbReference>
<dbReference type="SUPFAM" id="SSF46785">
    <property type="entry name" value="Winged helix' DNA-binding domain"/>
    <property type="match status" value="1"/>
</dbReference>
<keyword evidence="5" id="KW-0804">Transcription</keyword>
<feature type="domain" description="HTH lysR-type" evidence="6">
    <location>
        <begin position="8"/>
        <end position="67"/>
    </location>
</feature>
<keyword evidence="8" id="KW-1185">Reference proteome</keyword>
<evidence type="ECO:0000256" key="3">
    <source>
        <dbReference type="ARBA" id="ARBA00023015"/>
    </source>
</evidence>
<dbReference type="GO" id="GO:0003700">
    <property type="term" value="F:DNA-binding transcription factor activity"/>
    <property type="evidence" value="ECO:0007669"/>
    <property type="project" value="InterPro"/>
</dbReference>
<dbReference type="PRINTS" id="PR00039">
    <property type="entry name" value="HTHLYSR"/>
</dbReference>
<dbReference type="InterPro" id="IPR037402">
    <property type="entry name" value="YidZ_PBP2"/>
</dbReference>
<accession>A0A366FGE0</accession>
<protein>
    <submittedName>
        <fullName evidence="7">DNA-binding transcriptional LysR family regulator</fullName>
    </submittedName>
</protein>
<dbReference type="SUPFAM" id="SSF53850">
    <property type="entry name" value="Periplasmic binding protein-like II"/>
    <property type="match status" value="1"/>
</dbReference>
<dbReference type="PANTHER" id="PTHR30118:SF15">
    <property type="entry name" value="TRANSCRIPTIONAL REGULATORY PROTEIN"/>
    <property type="match status" value="1"/>
</dbReference>
<dbReference type="PROSITE" id="PS50931">
    <property type="entry name" value="HTH_LYSR"/>
    <property type="match status" value="1"/>
</dbReference>
<dbReference type="InterPro" id="IPR000847">
    <property type="entry name" value="LysR_HTH_N"/>
</dbReference>
<dbReference type="InterPro" id="IPR036390">
    <property type="entry name" value="WH_DNA-bd_sf"/>
</dbReference>
<evidence type="ECO:0000313" key="7">
    <source>
        <dbReference type="EMBL" id="RBP13752.1"/>
    </source>
</evidence>
<evidence type="ECO:0000259" key="6">
    <source>
        <dbReference type="PROSITE" id="PS50931"/>
    </source>
</evidence>
<comment type="caution">
    <text evidence="7">The sequence shown here is derived from an EMBL/GenBank/DDBJ whole genome shotgun (WGS) entry which is preliminary data.</text>
</comment>
<evidence type="ECO:0000313" key="8">
    <source>
        <dbReference type="Proteomes" id="UP000253529"/>
    </source>
</evidence>
<dbReference type="Pfam" id="PF00126">
    <property type="entry name" value="HTH_1"/>
    <property type="match status" value="1"/>
</dbReference>
<keyword evidence="3" id="KW-0805">Transcription regulation</keyword>
<comment type="similarity">
    <text evidence="1">Belongs to the LysR transcriptional regulatory family.</text>
</comment>
<evidence type="ECO:0000256" key="5">
    <source>
        <dbReference type="ARBA" id="ARBA00023163"/>
    </source>
</evidence>
<keyword evidence="2" id="KW-0536">Nodulation</keyword>
<name>A0A366FGE0_9HYPH</name>